<dbReference type="EMBL" id="CARXXK010000001">
    <property type="protein sequence ID" value="CAI6351248.1"/>
    <property type="molecule type" value="Genomic_DNA"/>
</dbReference>
<evidence type="ECO:0000256" key="1">
    <source>
        <dbReference type="ARBA" id="ARBA00023180"/>
    </source>
</evidence>
<feature type="compositionally biased region" description="Polar residues" evidence="2">
    <location>
        <begin position="226"/>
        <end position="241"/>
    </location>
</feature>
<dbReference type="InterPro" id="IPR029058">
    <property type="entry name" value="AB_hydrolase_fold"/>
</dbReference>
<dbReference type="Proteomes" id="UP001160148">
    <property type="component" value="Unassembled WGS sequence"/>
</dbReference>
<dbReference type="SUPFAM" id="SSF53474">
    <property type="entry name" value="alpha/beta-Hydrolases"/>
    <property type="match status" value="1"/>
</dbReference>
<keyword evidence="1" id="KW-0325">Glycoprotein</keyword>
<evidence type="ECO:0000259" key="3">
    <source>
        <dbReference type="Pfam" id="PF00135"/>
    </source>
</evidence>
<feature type="domain" description="Carboxylesterase type B" evidence="3">
    <location>
        <begin position="11"/>
        <end position="99"/>
    </location>
</feature>
<reference evidence="4 5" key="1">
    <citation type="submission" date="2023-01" db="EMBL/GenBank/DDBJ databases">
        <authorList>
            <person name="Whitehead M."/>
        </authorList>
    </citation>
    <scope>NUCLEOTIDE SEQUENCE [LARGE SCALE GENOMIC DNA]</scope>
</reference>
<organism evidence="4 5">
    <name type="scientific">Macrosiphum euphorbiae</name>
    <name type="common">potato aphid</name>
    <dbReference type="NCBI Taxonomy" id="13131"/>
    <lineage>
        <taxon>Eukaryota</taxon>
        <taxon>Metazoa</taxon>
        <taxon>Ecdysozoa</taxon>
        <taxon>Arthropoda</taxon>
        <taxon>Hexapoda</taxon>
        <taxon>Insecta</taxon>
        <taxon>Pterygota</taxon>
        <taxon>Neoptera</taxon>
        <taxon>Paraneoptera</taxon>
        <taxon>Hemiptera</taxon>
        <taxon>Sternorrhyncha</taxon>
        <taxon>Aphidomorpha</taxon>
        <taxon>Aphidoidea</taxon>
        <taxon>Aphididae</taxon>
        <taxon>Macrosiphini</taxon>
        <taxon>Macrosiphum</taxon>
    </lineage>
</organism>
<dbReference type="Gene3D" id="3.40.50.1820">
    <property type="entry name" value="alpha/beta hydrolase"/>
    <property type="match status" value="1"/>
</dbReference>
<keyword evidence="5" id="KW-1185">Reference proteome</keyword>
<protein>
    <recommendedName>
        <fullName evidence="3">Carboxylesterase type B domain-containing protein</fullName>
    </recommendedName>
</protein>
<gene>
    <name evidence="4" type="ORF">MEUPH1_LOCUS7615</name>
</gene>
<dbReference type="InterPro" id="IPR002018">
    <property type="entry name" value="CarbesteraseB"/>
</dbReference>
<feature type="region of interest" description="Disordered" evidence="2">
    <location>
        <begin position="224"/>
        <end position="248"/>
    </location>
</feature>
<comment type="caution">
    <text evidence="4">The sequence shown here is derived from an EMBL/GenBank/DDBJ whole genome shotgun (WGS) entry which is preliminary data.</text>
</comment>
<proteinExistence type="predicted"/>
<evidence type="ECO:0000313" key="4">
    <source>
        <dbReference type="EMBL" id="CAI6351248.1"/>
    </source>
</evidence>
<evidence type="ECO:0000256" key="2">
    <source>
        <dbReference type="SAM" id="MobiDB-lite"/>
    </source>
</evidence>
<sequence length="248" mass="26450">MSEPNSQPVEDNGEPGHGDELIYLYDVRSIEGKQISGTELKDKKDIEMRDNFTSLVAEFVKNGKPKLKILGDEWPSFTSSKQSDYVVLSENSRIENKFRFCEMGLWGGVPDILQSTYCNLPGISDILKTVPDLLQNGVLGDVTEGAVNLLSLNTIDGLIKTGNNGLLGTNNNGLLGTNNNGLLSTNNNGLLGTSNNGLLGSNNNGLLGNNKNGMKGTLGVKKPDVTTKTPNSNTQKPTNILSGLGVLG</sequence>
<dbReference type="Pfam" id="PF00135">
    <property type="entry name" value="COesterase"/>
    <property type="match status" value="1"/>
</dbReference>
<accession>A0AAV0W5V6</accession>
<dbReference type="AlphaFoldDB" id="A0AAV0W5V6"/>
<evidence type="ECO:0000313" key="5">
    <source>
        <dbReference type="Proteomes" id="UP001160148"/>
    </source>
</evidence>
<name>A0AAV0W5V6_9HEMI</name>